<accession>A0A2P2DVH6</accession>
<proteinExistence type="predicted"/>
<dbReference type="UniPathway" id="UPA00262">
    <property type="reaction ID" value="UER00222"/>
</dbReference>
<evidence type="ECO:0000256" key="3">
    <source>
        <dbReference type="ARBA" id="ARBA00023002"/>
    </source>
</evidence>
<comment type="catalytic activity">
    <reaction evidence="6">
        <text>precorrin-2 + NAD(+) = sirohydrochlorin + NADH + 2 H(+)</text>
        <dbReference type="Rhea" id="RHEA:15613"/>
        <dbReference type="ChEBI" id="CHEBI:15378"/>
        <dbReference type="ChEBI" id="CHEBI:57540"/>
        <dbReference type="ChEBI" id="CHEBI:57945"/>
        <dbReference type="ChEBI" id="CHEBI:58351"/>
        <dbReference type="ChEBI" id="CHEBI:58827"/>
        <dbReference type="EC" id="1.3.1.76"/>
    </reaction>
</comment>
<evidence type="ECO:0000256" key="6">
    <source>
        <dbReference type="ARBA" id="ARBA00047561"/>
    </source>
</evidence>
<dbReference type="SUPFAM" id="SSF51735">
    <property type="entry name" value="NAD(P)-binding Rossmann-fold domains"/>
    <property type="match status" value="1"/>
</dbReference>
<dbReference type="PANTHER" id="PTHR35330:SF1">
    <property type="entry name" value="SIROHEME BIOSYNTHESIS PROTEIN MET8"/>
    <property type="match status" value="1"/>
</dbReference>
<dbReference type="InterPro" id="IPR028161">
    <property type="entry name" value="Met8-like"/>
</dbReference>
<dbReference type="GO" id="GO:0019354">
    <property type="term" value="P:siroheme biosynthetic process"/>
    <property type="evidence" value="ECO:0007669"/>
    <property type="project" value="UniProtKB-UniPathway"/>
</dbReference>
<dbReference type="Pfam" id="PF13241">
    <property type="entry name" value="NAD_binding_7"/>
    <property type="match status" value="1"/>
</dbReference>
<comment type="caution">
    <text evidence="7">The sequence shown here is derived from an EMBL/GenBank/DDBJ whole genome shotgun (WGS) entry which is preliminary data.</text>
</comment>
<evidence type="ECO:0000256" key="2">
    <source>
        <dbReference type="ARBA" id="ARBA00012400"/>
    </source>
</evidence>
<dbReference type="EC" id="1.3.1.76" evidence="2"/>
<dbReference type="InterPro" id="IPR036291">
    <property type="entry name" value="NAD(P)-bd_dom_sf"/>
</dbReference>
<dbReference type="Gene3D" id="3.40.50.720">
    <property type="entry name" value="NAD(P)-binding Rossmann-like Domain"/>
    <property type="match status" value="1"/>
</dbReference>
<organism evidence="7 8">
    <name type="scientific">Leptospira ryugenii</name>
    <dbReference type="NCBI Taxonomy" id="1917863"/>
    <lineage>
        <taxon>Bacteria</taxon>
        <taxon>Pseudomonadati</taxon>
        <taxon>Spirochaetota</taxon>
        <taxon>Spirochaetia</taxon>
        <taxon>Leptospirales</taxon>
        <taxon>Leptospiraceae</taxon>
        <taxon>Leptospira</taxon>
    </lineage>
</organism>
<comment type="pathway">
    <text evidence="1">Porphyrin-containing compound metabolism; siroheme biosynthesis; sirohydrochlorin from precorrin-2: step 1/1.</text>
</comment>
<dbReference type="GO" id="GO:0043115">
    <property type="term" value="F:precorrin-2 dehydrogenase activity"/>
    <property type="evidence" value="ECO:0007669"/>
    <property type="project" value="UniProtKB-EC"/>
</dbReference>
<name>A0A2P2DVH6_9LEPT</name>
<protein>
    <recommendedName>
        <fullName evidence="2">precorrin-2 dehydrogenase</fullName>
        <ecNumber evidence="2">1.3.1.76</ecNumber>
    </recommendedName>
</protein>
<dbReference type="AlphaFoldDB" id="A0A2P2DVH6"/>
<dbReference type="SUPFAM" id="SSF75615">
    <property type="entry name" value="Siroheme synthase middle domains-like"/>
    <property type="match status" value="1"/>
</dbReference>
<dbReference type="InterPro" id="IPR006367">
    <property type="entry name" value="Sirohaem_synthase_N"/>
</dbReference>
<evidence type="ECO:0000256" key="4">
    <source>
        <dbReference type="ARBA" id="ARBA00023027"/>
    </source>
</evidence>
<sequence length="179" mass="19907">MLIAGGGSACLEKLMGLSEIPCQIQIVSPEISPAVHEFISGKPNIHVILRTLVETDLEGKDLIFLATNNGKTNAEFRNLANQKGIWVNAVDDPVNCDFFSASQVKVGSIRFAISTEGNFAGISSLLRQILEELIPVEHADDFEALFEIRRQLKLRLSDPQKRKLALQSVIKQLRETYFQ</sequence>
<evidence type="ECO:0000313" key="8">
    <source>
        <dbReference type="Proteomes" id="UP000245133"/>
    </source>
</evidence>
<keyword evidence="3" id="KW-0560">Oxidoreductase</keyword>
<dbReference type="EMBL" id="BFBB01000001">
    <property type="protein sequence ID" value="GBF48615.1"/>
    <property type="molecule type" value="Genomic_DNA"/>
</dbReference>
<dbReference type="PANTHER" id="PTHR35330">
    <property type="entry name" value="SIROHEME BIOSYNTHESIS PROTEIN MET8"/>
    <property type="match status" value="1"/>
</dbReference>
<evidence type="ECO:0000256" key="5">
    <source>
        <dbReference type="ARBA" id="ARBA00023244"/>
    </source>
</evidence>
<gene>
    <name evidence="7" type="ORF">LPTSP4_01150</name>
</gene>
<evidence type="ECO:0000313" key="7">
    <source>
        <dbReference type="EMBL" id="GBF48615.1"/>
    </source>
</evidence>
<reference evidence="7 8" key="1">
    <citation type="submission" date="2018-02" db="EMBL/GenBank/DDBJ databases">
        <title>Novel Leptospira species isolated from soil and water in Japan.</title>
        <authorList>
            <person name="Nakao R."/>
            <person name="Masuzawa T."/>
        </authorList>
    </citation>
    <scope>NUCLEOTIDE SEQUENCE [LARGE SCALE GENOMIC DNA]</scope>
    <source>
        <strain evidence="7 8">YH101</strain>
    </source>
</reference>
<keyword evidence="5" id="KW-0627">Porphyrin biosynthesis</keyword>
<dbReference type="GO" id="GO:0004325">
    <property type="term" value="F:ferrochelatase activity"/>
    <property type="evidence" value="ECO:0007669"/>
    <property type="project" value="InterPro"/>
</dbReference>
<evidence type="ECO:0000256" key="1">
    <source>
        <dbReference type="ARBA" id="ARBA00005010"/>
    </source>
</evidence>
<keyword evidence="8" id="KW-1185">Reference proteome</keyword>
<dbReference type="NCBIfam" id="TIGR01470">
    <property type="entry name" value="cysG_Nterm"/>
    <property type="match status" value="1"/>
</dbReference>
<keyword evidence="4" id="KW-0520">NAD</keyword>
<dbReference type="Proteomes" id="UP000245133">
    <property type="component" value="Unassembled WGS sequence"/>
</dbReference>